<evidence type="ECO:0000259" key="9">
    <source>
        <dbReference type="PROSITE" id="PS50929"/>
    </source>
</evidence>
<name>A0ABS4SSY0_9PROT</name>
<dbReference type="Gene3D" id="1.20.1560.10">
    <property type="entry name" value="ABC transporter type 1, transmembrane domain"/>
    <property type="match status" value="1"/>
</dbReference>
<dbReference type="InterPro" id="IPR017871">
    <property type="entry name" value="ABC_transporter-like_CS"/>
</dbReference>
<feature type="transmembrane region" description="Helical" evidence="7">
    <location>
        <begin position="264"/>
        <end position="286"/>
    </location>
</feature>
<dbReference type="InterPro" id="IPR003439">
    <property type="entry name" value="ABC_transporter-like_ATP-bd"/>
</dbReference>
<evidence type="ECO:0000256" key="5">
    <source>
        <dbReference type="ARBA" id="ARBA00022989"/>
    </source>
</evidence>
<organism evidence="10 11">
    <name type="scientific">Azospirillum rugosum</name>
    <dbReference type="NCBI Taxonomy" id="416170"/>
    <lineage>
        <taxon>Bacteria</taxon>
        <taxon>Pseudomonadati</taxon>
        <taxon>Pseudomonadota</taxon>
        <taxon>Alphaproteobacteria</taxon>
        <taxon>Rhodospirillales</taxon>
        <taxon>Azospirillaceae</taxon>
        <taxon>Azospirillum</taxon>
    </lineage>
</organism>
<evidence type="ECO:0000256" key="3">
    <source>
        <dbReference type="ARBA" id="ARBA00022741"/>
    </source>
</evidence>
<gene>
    <name evidence="10" type="ORF">J2851_004860</name>
</gene>
<evidence type="ECO:0000256" key="7">
    <source>
        <dbReference type="SAM" id="Phobius"/>
    </source>
</evidence>
<dbReference type="PANTHER" id="PTHR43394">
    <property type="entry name" value="ATP-DEPENDENT PERMEASE MDL1, MITOCHONDRIAL"/>
    <property type="match status" value="1"/>
</dbReference>
<evidence type="ECO:0000256" key="1">
    <source>
        <dbReference type="ARBA" id="ARBA00004651"/>
    </source>
</evidence>
<dbReference type="SMART" id="SM00382">
    <property type="entry name" value="AAA"/>
    <property type="match status" value="1"/>
</dbReference>
<feature type="domain" description="ABC transmembrane type-1" evidence="9">
    <location>
        <begin position="26"/>
        <end position="325"/>
    </location>
</feature>
<dbReference type="InterPro" id="IPR036640">
    <property type="entry name" value="ABC1_TM_sf"/>
</dbReference>
<keyword evidence="6 7" id="KW-0472">Membrane</keyword>
<dbReference type="InterPro" id="IPR039421">
    <property type="entry name" value="Type_1_exporter"/>
</dbReference>
<evidence type="ECO:0000313" key="10">
    <source>
        <dbReference type="EMBL" id="MBP2295057.1"/>
    </source>
</evidence>
<feature type="domain" description="ABC transporter" evidence="8">
    <location>
        <begin position="359"/>
        <end position="593"/>
    </location>
</feature>
<evidence type="ECO:0000256" key="4">
    <source>
        <dbReference type="ARBA" id="ARBA00022840"/>
    </source>
</evidence>
<feature type="transmembrane region" description="Helical" evidence="7">
    <location>
        <begin position="21"/>
        <end position="44"/>
    </location>
</feature>
<dbReference type="Gene3D" id="3.40.50.300">
    <property type="entry name" value="P-loop containing nucleotide triphosphate hydrolases"/>
    <property type="match status" value="1"/>
</dbReference>
<dbReference type="SUPFAM" id="SSF90123">
    <property type="entry name" value="ABC transporter transmembrane region"/>
    <property type="match status" value="1"/>
</dbReference>
<dbReference type="EMBL" id="JAGINP010000019">
    <property type="protein sequence ID" value="MBP2295057.1"/>
    <property type="molecule type" value="Genomic_DNA"/>
</dbReference>
<dbReference type="PANTHER" id="PTHR43394:SF1">
    <property type="entry name" value="ATP-BINDING CASSETTE SUB-FAMILY B MEMBER 10, MITOCHONDRIAL"/>
    <property type="match status" value="1"/>
</dbReference>
<dbReference type="InterPro" id="IPR011527">
    <property type="entry name" value="ABC1_TM_dom"/>
</dbReference>
<dbReference type="SUPFAM" id="SSF52540">
    <property type="entry name" value="P-loop containing nucleoside triphosphate hydrolases"/>
    <property type="match status" value="1"/>
</dbReference>
<feature type="transmembrane region" description="Helical" evidence="7">
    <location>
        <begin position="182"/>
        <end position="199"/>
    </location>
</feature>
<dbReference type="PROSITE" id="PS50929">
    <property type="entry name" value="ABC_TM1F"/>
    <property type="match status" value="1"/>
</dbReference>
<evidence type="ECO:0000256" key="2">
    <source>
        <dbReference type="ARBA" id="ARBA00022692"/>
    </source>
</evidence>
<reference evidence="10 11" key="1">
    <citation type="submission" date="2021-03" db="EMBL/GenBank/DDBJ databases">
        <title>Genomic Encyclopedia of Type Strains, Phase III (KMG-III): the genomes of soil and plant-associated and newly described type strains.</title>
        <authorList>
            <person name="Whitman W."/>
        </authorList>
    </citation>
    <scope>NUCLEOTIDE SEQUENCE [LARGE SCALE GENOMIC DNA]</scope>
    <source>
        <strain evidence="10 11">IMMIB AFH-6</strain>
    </source>
</reference>
<feature type="transmembrane region" description="Helical" evidence="7">
    <location>
        <begin position="155"/>
        <end position="176"/>
    </location>
</feature>
<dbReference type="PROSITE" id="PS00211">
    <property type="entry name" value="ABC_TRANSPORTER_1"/>
    <property type="match status" value="1"/>
</dbReference>
<evidence type="ECO:0000313" key="11">
    <source>
        <dbReference type="Proteomes" id="UP000781958"/>
    </source>
</evidence>
<sequence>MPKTRLPSAIYWRALKEARPWYPQLAIIIALGLLATPLGLLAPIPVKIIVDSVLGDQPLPSFLSRWLPHALTADKDAVLALCIAFGVALALLTVAHGVAEWLYRETIADQMVRRFRAKVMGNALGQAAARDAGRGVVDQVFRVSQDAPALQAMTIWGVIPLVTKIGSVVWVVWVTALISPQVAAIALASALPLVVLIVLKQRPLCDRWHRVRERESGLTRLAYEVLGARRVVLTAGQEEHEVQRLIDQGRACFQARLSVMLIDAGFRVALALAVGLGTAGVLFVGVRDVQGGALSVGDLLVLLAYMAQLFDPLKGIAEHIIAQQAAFACGERAFALLEAPPAVPERADPRPLRRARGAVSFDRVSFAYPDGPAVLRGASFSVPAGTCVGVVGRTGAGKSTLANLLVRLVDPSAGTIRLDGRDLRDHRLCDLRRQFAILEQEPSLFSTTIAGNIAYGRPDATRMDIEEAARRAHAHGFIAALPDGYDSLVGERALTLSGGERQRIGLARAFLKQAPILILDEPTSALDRETEAAITDAIEELMRGRTTFIIAHRLSTLRRADLILRIDGGQLHVERRGNLAEALGALETTEQARSRPAAEHRVIDATEWARARGRREARRASDPF</sequence>
<feature type="transmembrane region" description="Helical" evidence="7">
    <location>
        <begin position="77"/>
        <end position="103"/>
    </location>
</feature>
<evidence type="ECO:0000259" key="8">
    <source>
        <dbReference type="PROSITE" id="PS50893"/>
    </source>
</evidence>
<keyword evidence="4 10" id="KW-0067">ATP-binding</keyword>
<dbReference type="PROSITE" id="PS50893">
    <property type="entry name" value="ABC_TRANSPORTER_2"/>
    <property type="match status" value="1"/>
</dbReference>
<accession>A0ABS4SSY0</accession>
<keyword evidence="5 7" id="KW-1133">Transmembrane helix</keyword>
<keyword evidence="3" id="KW-0547">Nucleotide-binding</keyword>
<protein>
    <submittedName>
        <fullName evidence="10">ATP-binding cassette subfamily B protein</fullName>
    </submittedName>
</protein>
<dbReference type="RefSeq" id="WP_209769439.1">
    <property type="nucleotide sequence ID" value="NZ_JAGINP010000019.1"/>
</dbReference>
<dbReference type="Proteomes" id="UP000781958">
    <property type="component" value="Unassembled WGS sequence"/>
</dbReference>
<comment type="caution">
    <text evidence="10">The sequence shown here is derived from an EMBL/GenBank/DDBJ whole genome shotgun (WGS) entry which is preliminary data.</text>
</comment>
<proteinExistence type="predicted"/>
<dbReference type="GO" id="GO:0005524">
    <property type="term" value="F:ATP binding"/>
    <property type="evidence" value="ECO:0007669"/>
    <property type="project" value="UniProtKB-KW"/>
</dbReference>
<comment type="subcellular location">
    <subcellularLocation>
        <location evidence="1">Cell membrane</location>
        <topology evidence="1">Multi-pass membrane protein</topology>
    </subcellularLocation>
</comment>
<dbReference type="InterPro" id="IPR003593">
    <property type="entry name" value="AAA+_ATPase"/>
</dbReference>
<dbReference type="Pfam" id="PF00664">
    <property type="entry name" value="ABC_membrane"/>
    <property type="match status" value="1"/>
</dbReference>
<evidence type="ECO:0000256" key="6">
    <source>
        <dbReference type="ARBA" id="ARBA00023136"/>
    </source>
</evidence>
<dbReference type="InterPro" id="IPR027417">
    <property type="entry name" value="P-loop_NTPase"/>
</dbReference>
<dbReference type="Pfam" id="PF00005">
    <property type="entry name" value="ABC_tran"/>
    <property type="match status" value="1"/>
</dbReference>
<keyword evidence="11" id="KW-1185">Reference proteome</keyword>
<keyword evidence="2 7" id="KW-0812">Transmembrane</keyword>